<gene>
    <name evidence="3" type="ORF">CA264_03980</name>
</gene>
<protein>
    <recommendedName>
        <fullName evidence="2">Outer membrane protein beta-barrel domain-containing protein</fullName>
    </recommendedName>
</protein>
<feature type="chain" id="PRO_5010993127" description="Outer membrane protein beta-barrel domain-containing protein" evidence="1">
    <location>
        <begin position="28"/>
        <end position="910"/>
    </location>
</feature>
<evidence type="ECO:0000313" key="4">
    <source>
        <dbReference type="Proteomes" id="UP000266292"/>
    </source>
</evidence>
<evidence type="ECO:0000256" key="1">
    <source>
        <dbReference type="SAM" id="SignalP"/>
    </source>
</evidence>
<dbReference type="Pfam" id="PF14905">
    <property type="entry name" value="OMP_b-brl_3"/>
    <property type="match status" value="1"/>
</dbReference>
<sequence length="910" mass="101120">MMNTRKTNCLVGLALCLLLCMCHTARARQQANQKNEAATAVRLPLAQVLQKLTGLYGINFIYEQGLLAGREASYNAEQLKNRAPAVALEEILRPLGLRFRNIDNQNYAIFPEEEQEKTAGAGGAEVSLTPQDARQDGQISGRVEDMAHAPVPYATVALFSSADSTHLATRLTDESGYYLFKGVPYGTYFLQVSYVGYDKAASPVVSLSHGKRGAAIGVLQLKERTASLQEVVVEGRKPLIEQETDRYVMHVENSALASGNAVQLLKAAPFVEVSPENEVTLQGKKTMILVDNKPVAAAALAEVLQTLPAGTVSQVELITNPSARYDAAYGAVINIVTRKDQAQGLTATLRTEASQGDFGRLNVNGRLTYKHRGLTLFGMGGYNRFNFQTHDRLDRLLRAELPGGLVEEEITRTFYQDIYSFQAGANLQVGRNQQMGVLVEGQQNQTEGTFVSYDRFSTMGLPVDSVLLTDSPFSNKPHHLNYHLYYSLLGDSANSELYVLATYTPVRRELQQYFPSALLGQGNDTLRIPQPYRTTNSYAFDIWVAQADYSYALGKSWQLEAGLKHQATDSRQVIDFEAEEGGRLSRQAGSSSNNHLAEAITGGYGILSKNWEQDRLQLGVRLEHTKMRYVGHYEQDYLQAFPTLRYRRLFGEAGELAFSYRRTINRVPYDELVPYTLYINHYTVFEGNPSLKPQYDHIFSLNTRLSQLGINITFTSSEGRFAQFPIRQDFETRVTYAALQNLESASDLAVDVSYPLQLTSWWSTENSGTVFGWSSARGRVLGESFSASGAWCAFRSLHAFKLHPSVTLELNGSYRSARKAELTYTGSNGNVNLGLLVQLLKGKGQLRVGAEEVLGQNSYYTSQNFGVYRTQRHRSFDSQRLTVGLTFNLGQAKVKAPVPKLGNEEAVDRL</sequence>
<feature type="domain" description="Outer membrane protein beta-barrel" evidence="2">
    <location>
        <begin position="491"/>
        <end position="887"/>
    </location>
</feature>
<reference evidence="4" key="1">
    <citation type="submission" date="2017-05" db="EMBL/GenBank/DDBJ databases">
        <authorList>
            <person name="Ray J."/>
            <person name="Price M."/>
            <person name="Deutschbauer A."/>
        </authorList>
    </citation>
    <scope>NUCLEOTIDE SEQUENCE [LARGE SCALE GENOMIC DNA]</scope>
    <source>
        <strain evidence="4">DSM 19842</strain>
    </source>
</reference>
<dbReference type="SUPFAM" id="SSF49464">
    <property type="entry name" value="Carboxypeptidase regulatory domain-like"/>
    <property type="match status" value="1"/>
</dbReference>
<keyword evidence="1" id="KW-0732">Signal</keyword>
<dbReference type="Pfam" id="PF13620">
    <property type="entry name" value="CarboxypepD_reg"/>
    <property type="match status" value="1"/>
</dbReference>
<dbReference type="AlphaFoldDB" id="A0A1X9YP91"/>
<dbReference type="SUPFAM" id="SSF56935">
    <property type="entry name" value="Porins"/>
    <property type="match status" value="1"/>
</dbReference>
<evidence type="ECO:0000313" key="3">
    <source>
        <dbReference type="EMBL" id="ARS34672.1"/>
    </source>
</evidence>
<organism evidence="3 4">
    <name type="scientific">Pontibacter actiniarum</name>
    <dbReference type="NCBI Taxonomy" id="323450"/>
    <lineage>
        <taxon>Bacteria</taxon>
        <taxon>Pseudomonadati</taxon>
        <taxon>Bacteroidota</taxon>
        <taxon>Cytophagia</taxon>
        <taxon>Cytophagales</taxon>
        <taxon>Hymenobacteraceae</taxon>
        <taxon>Pontibacter</taxon>
    </lineage>
</organism>
<evidence type="ECO:0000259" key="2">
    <source>
        <dbReference type="Pfam" id="PF14905"/>
    </source>
</evidence>
<accession>A0A1X9YP91</accession>
<feature type="signal peptide" evidence="1">
    <location>
        <begin position="1"/>
        <end position="27"/>
    </location>
</feature>
<dbReference type="Proteomes" id="UP000266292">
    <property type="component" value="Chromosome"/>
</dbReference>
<dbReference type="InterPro" id="IPR041700">
    <property type="entry name" value="OMP_b-brl_3"/>
</dbReference>
<dbReference type="STRING" id="709015.GCA_000472485_00793"/>
<dbReference type="EMBL" id="CP021235">
    <property type="protein sequence ID" value="ARS34672.1"/>
    <property type="molecule type" value="Genomic_DNA"/>
</dbReference>
<keyword evidence="4" id="KW-1185">Reference proteome</keyword>
<name>A0A1X9YP91_9BACT</name>
<dbReference type="KEGG" id="pact:CA264_03980"/>
<dbReference type="RefSeq" id="WP_025604798.1">
    <property type="nucleotide sequence ID" value="NZ_CP021235.1"/>
</dbReference>
<dbReference type="Gene3D" id="2.60.40.1120">
    <property type="entry name" value="Carboxypeptidase-like, regulatory domain"/>
    <property type="match status" value="1"/>
</dbReference>
<dbReference type="InterPro" id="IPR008969">
    <property type="entry name" value="CarboxyPept-like_regulatory"/>
</dbReference>
<proteinExistence type="predicted"/>
<dbReference type="OrthoDB" id="720889at2"/>